<dbReference type="RefSeq" id="WP_108685255.1">
    <property type="nucleotide sequence ID" value="NZ_QCYK01000001.1"/>
</dbReference>
<name>A0A2T7BLT0_9BACT</name>
<protein>
    <submittedName>
        <fullName evidence="2">Uncharacterized protein</fullName>
    </submittedName>
</protein>
<keyword evidence="3" id="KW-1185">Reference proteome</keyword>
<dbReference type="AlphaFoldDB" id="A0A2T7BLT0"/>
<evidence type="ECO:0000313" key="3">
    <source>
        <dbReference type="Proteomes" id="UP000244450"/>
    </source>
</evidence>
<evidence type="ECO:0000313" key="2">
    <source>
        <dbReference type="EMBL" id="PUZ28616.1"/>
    </source>
</evidence>
<reference evidence="2 3" key="1">
    <citation type="submission" date="2018-04" db="EMBL/GenBank/DDBJ databases">
        <title>Chitinophaga fuyangensis sp. nov., isolated from soil in a chemical factory.</title>
        <authorList>
            <person name="Chen K."/>
        </authorList>
    </citation>
    <scope>NUCLEOTIDE SEQUENCE [LARGE SCALE GENOMIC DNA]</scope>
    <source>
        <strain evidence="2 3">LY-1</strain>
    </source>
</reference>
<dbReference type="OrthoDB" id="9843721at2"/>
<evidence type="ECO:0000256" key="1">
    <source>
        <dbReference type="SAM" id="MobiDB-lite"/>
    </source>
</evidence>
<sequence length="156" mass="17745">MKPRNIEIELEIAAVLLVGKKYLDMGGTTSEDYLFNLRSKIHGQLLEKAPYGVALDPADKKSTITMDAQRQYGARHATLQFEYSLQVETRELVLQKMIMELSSKPGQPLVWQKSSGEKLPSSDKAFFLIEGKKHQDRKDGLGRQIKGGYYSNRRKK</sequence>
<organism evidence="2 3">
    <name type="scientific">Chitinophaga parva</name>
    <dbReference type="NCBI Taxonomy" id="2169414"/>
    <lineage>
        <taxon>Bacteria</taxon>
        <taxon>Pseudomonadati</taxon>
        <taxon>Bacteroidota</taxon>
        <taxon>Chitinophagia</taxon>
        <taxon>Chitinophagales</taxon>
        <taxon>Chitinophagaceae</taxon>
        <taxon>Chitinophaga</taxon>
    </lineage>
</organism>
<dbReference type="EMBL" id="QCYK01000001">
    <property type="protein sequence ID" value="PUZ28616.1"/>
    <property type="molecule type" value="Genomic_DNA"/>
</dbReference>
<dbReference type="Proteomes" id="UP000244450">
    <property type="component" value="Unassembled WGS sequence"/>
</dbReference>
<accession>A0A2T7BLT0</accession>
<feature type="region of interest" description="Disordered" evidence="1">
    <location>
        <begin position="135"/>
        <end position="156"/>
    </location>
</feature>
<comment type="caution">
    <text evidence="2">The sequence shown here is derived from an EMBL/GenBank/DDBJ whole genome shotgun (WGS) entry which is preliminary data.</text>
</comment>
<gene>
    <name evidence="2" type="ORF">DCC81_03795</name>
</gene>
<proteinExistence type="predicted"/>